<proteinExistence type="predicted"/>
<reference evidence="1" key="2">
    <citation type="journal article" date="2021" name="PeerJ">
        <title>Extensive microbial diversity within the chicken gut microbiome revealed by metagenomics and culture.</title>
        <authorList>
            <person name="Gilroy R."/>
            <person name="Ravi A."/>
            <person name="Getino M."/>
            <person name="Pursley I."/>
            <person name="Horton D.L."/>
            <person name="Alikhan N.F."/>
            <person name="Baker D."/>
            <person name="Gharbi K."/>
            <person name="Hall N."/>
            <person name="Watson M."/>
            <person name="Adriaenssens E.M."/>
            <person name="Foster-Nyarko E."/>
            <person name="Jarju S."/>
            <person name="Secka A."/>
            <person name="Antonio M."/>
            <person name="Oren A."/>
            <person name="Chaudhuri R.R."/>
            <person name="La Ragione R."/>
            <person name="Hildebrand F."/>
            <person name="Pallen M.J."/>
        </authorList>
    </citation>
    <scope>NUCLEOTIDE SEQUENCE</scope>
    <source>
        <strain evidence="1">B1-20833</strain>
    </source>
</reference>
<dbReference type="AlphaFoldDB" id="A0A9D9EVD3"/>
<organism evidence="1 2">
    <name type="scientific">Candidatus Cryptobacteroides intestinavium</name>
    <dbReference type="NCBI Taxonomy" id="2840766"/>
    <lineage>
        <taxon>Bacteria</taxon>
        <taxon>Pseudomonadati</taxon>
        <taxon>Bacteroidota</taxon>
        <taxon>Bacteroidia</taxon>
        <taxon>Bacteroidales</taxon>
        <taxon>Candidatus Cryptobacteroides</taxon>
    </lineage>
</organism>
<sequence length="55" mass="6203">MSRSRSVVIRSLVILNEAAGGVKDLKHRSGVQQRFVPSRFFTVAQNDSERALRMT</sequence>
<reference evidence="1" key="1">
    <citation type="submission" date="2020-10" db="EMBL/GenBank/DDBJ databases">
        <authorList>
            <person name="Gilroy R."/>
        </authorList>
    </citation>
    <scope>NUCLEOTIDE SEQUENCE</scope>
    <source>
        <strain evidence="1">B1-20833</strain>
    </source>
</reference>
<comment type="caution">
    <text evidence="1">The sequence shown here is derived from an EMBL/GenBank/DDBJ whole genome shotgun (WGS) entry which is preliminary data.</text>
</comment>
<accession>A0A9D9EVD3</accession>
<protein>
    <submittedName>
        <fullName evidence="1">Uncharacterized protein</fullName>
    </submittedName>
</protein>
<dbReference type="Proteomes" id="UP000823661">
    <property type="component" value="Unassembled WGS sequence"/>
</dbReference>
<dbReference type="EMBL" id="JADIMI010000061">
    <property type="protein sequence ID" value="MBO8452435.1"/>
    <property type="molecule type" value="Genomic_DNA"/>
</dbReference>
<name>A0A9D9EVD3_9BACT</name>
<evidence type="ECO:0000313" key="2">
    <source>
        <dbReference type="Proteomes" id="UP000823661"/>
    </source>
</evidence>
<gene>
    <name evidence="1" type="ORF">IAC06_06090</name>
</gene>
<evidence type="ECO:0000313" key="1">
    <source>
        <dbReference type="EMBL" id="MBO8452435.1"/>
    </source>
</evidence>